<sequence length="186" mass="19478">MSLALASPRTSSGPRASDSTSHPAIPPIVSKRSCGETADRVCFGGVNGGIAQNINVNDITFAAAYLRNLATVDCNNPLWTMPSEFDCSEWTLPIYGAETALVLVKHIKPRTNSSYPYFDLARTIDGGGEDATPAQLAASLLGACGANGGMMGITVDVDDPAYSTPAYKASGAKHQDMIIKLVRAPS</sequence>
<organism evidence="2 3">
    <name type="scientific">Apodospora peruviana</name>
    <dbReference type="NCBI Taxonomy" id="516989"/>
    <lineage>
        <taxon>Eukaryota</taxon>
        <taxon>Fungi</taxon>
        <taxon>Dikarya</taxon>
        <taxon>Ascomycota</taxon>
        <taxon>Pezizomycotina</taxon>
        <taxon>Sordariomycetes</taxon>
        <taxon>Sordariomycetidae</taxon>
        <taxon>Sordariales</taxon>
        <taxon>Lasiosphaeriaceae</taxon>
        <taxon>Apodospora</taxon>
    </lineage>
</organism>
<feature type="region of interest" description="Disordered" evidence="1">
    <location>
        <begin position="1"/>
        <end position="30"/>
    </location>
</feature>
<dbReference type="Proteomes" id="UP001283341">
    <property type="component" value="Unassembled WGS sequence"/>
</dbReference>
<reference evidence="2" key="1">
    <citation type="journal article" date="2023" name="Mol. Phylogenet. Evol.">
        <title>Genome-scale phylogeny and comparative genomics of the fungal order Sordariales.</title>
        <authorList>
            <person name="Hensen N."/>
            <person name="Bonometti L."/>
            <person name="Westerberg I."/>
            <person name="Brannstrom I.O."/>
            <person name="Guillou S."/>
            <person name="Cros-Aarteil S."/>
            <person name="Calhoun S."/>
            <person name="Haridas S."/>
            <person name="Kuo A."/>
            <person name="Mondo S."/>
            <person name="Pangilinan J."/>
            <person name="Riley R."/>
            <person name="LaButti K."/>
            <person name="Andreopoulos B."/>
            <person name="Lipzen A."/>
            <person name="Chen C."/>
            <person name="Yan M."/>
            <person name="Daum C."/>
            <person name="Ng V."/>
            <person name="Clum A."/>
            <person name="Steindorff A."/>
            <person name="Ohm R.A."/>
            <person name="Martin F."/>
            <person name="Silar P."/>
            <person name="Natvig D.O."/>
            <person name="Lalanne C."/>
            <person name="Gautier V."/>
            <person name="Ament-Velasquez S.L."/>
            <person name="Kruys A."/>
            <person name="Hutchinson M.I."/>
            <person name="Powell A.J."/>
            <person name="Barry K."/>
            <person name="Miller A.N."/>
            <person name="Grigoriev I.V."/>
            <person name="Debuchy R."/>
            <person name="Gladieux P."/>
            <person name="Hiltunen Thoren M."/>
            <person name="Johannesson H."/>
        </authorList>
    </citation>
    <scope>NUCLEOTIDE SEQUENCE</scope>
    <source>
        <strain evidence="2">CBS 118394</strain>
    </source>
</reference>
<evidence type="ECO:0000313" key="3">
    <source>
        <dbReference type="Proteomes" id="UP001283341"/>
    </source>
</evidence>
<evidence type="ECO:0000313" key="2">
    <source>
        <dbReference type="EMBL" id="KAK3325000.1"/>
    </source>
</evidence>
<gene>
    <name evidence="2" type="ORF">B0H66DRAFT_472077</name>
</gene>
<name>A0AAE0IH25_9PEZI</name>
<dbReference type="AlphaFoldDB" id="A0AAE0IH25"/>
<dbReference type="EMBL" id="JAUEDM010000002">
    <property type="protein sequence ID" value="KAK3325000.1"/>
    <property type="molecule type" value="Genomic_DNA"/>
</dbReference>
<feature type="compositionally biased region" description="Polar residues" evidence="1">
    <location>
        <begin position="8"/>
        <end position="22"/>
    </location>
</feature>
<evidence type="ECO:0000256" key="1">
    <source>
        <dbReference type="SAM" id="MobiDB-lite"/>
    </source>
</evidence>
<reference evidence="2" key="2">
    <citation type="submission" date="2023-06" db="EMBL/GenBank/DDBJ databases">
        <authorList>
            <consortium name="Lawrence Berkeley National Laboratory"/>
            <person name="Haridas S."/>
            <person name="Hensen N."/>
            <person name="Bonometti L."/>
            <person name="Westerberg I."/>
            <person name="Brannstrom I.O."/>
            <person name="Guillou S."/>
            <person name="Cros-Aarteil S."/>
            <person name="Calhoun S."/>
            <person name="Kuo A."/>
            <person name="Mondo S."/>
            <person name="Pangilinan J."/>
            <person name="Riley R."/>
            <person name="Labutti K."/>
            <person name="Andreopoulos B."/>
            <person name="Lipzen A."/>
            <person name="Chen C."/>
            <person name="Yanf M."/>
            <person name="Daum C."/>
            <person name="Ng V."/>
            <person name="Clum A."/>
            <person name="Steindorff A."/>
            <person name="Ohm R."/>
            <person name="Martin F."/>
            <person name="Silar P."/>
            <person name="Natvig D."/>
            <person name="Lalanne C."/>
            <person name="Gautier V."/>
            <person name="Ament-Velasquez S.L."/>
            <person name="Kruys A."/>
            <person name="Hutchinson M.I."/>
            <person name="Powell A.J."/>
            <person name="Barry K."/>
            <person name="Miller A.N."/>
            <person name="Grigoriev I.V."/>
            <person name="Debuchy R."/>
            <person name="Gladieux P."/>
            <person name="Thoren M.H."/>
            <person name="Johannesson H."/>
        </authorList>
    </citation>
    <scope>NUCLEOTIDE SEQUENCE</scope>
    <source>
        <strain evidence="2">CBS 118394</strain>
    </source>
</reference>
<protein>
    <submittedName>
        <fullName evidence="2">Uncharacterized protein</fullName>
    </submittedName>
</protein>
<proteinExistence type="predicted"/>
<accession>A0AAE0IH25</accession>
<keyword evidence="3" id="KW-1185">Reference proteome</keyword>
<comment type="caution">
    <text evidence="2">The sequence shown here is derived from an EMBL/GenBank/DDBJ whole genome shotgun (WGS) entry which is preliminary data.</text>
</comment>